<dbReference type="GO" id="GO:0005769">
    <property type="term" value="C:early endosome"/>
    <property type="evidence" value="ECO:0007669"/>
    <property type="project" value="TreeGrafter"/>
</dbReference>
<name>A0AA35T0V1_GEOBA</name>
<dbReference type="Gene3D" id="1.20.1050.80">
    <property type="entry name" value="VPS9 domain"/>
    <property type="match status" value="1"/>
</dbReference>
<feature type="repeat" description="ANK" evidence="1">
    <location>
        <begin position="814"/>
        <end position="846"/>
    </location>
</feature>
<dbReference type="SUPFAM" id="SSF48403">
    <property type="entry name" value="Ankyrin repeat"/>
    <property type="match status" value="2"/>
</dbReference>
<dbReference type="PROSITE" id="PS50088">
    <property type="entry name" value="ANK_REPEAT"/>
    <property type="match status" value="8"/>
</dbReference>
<comment type="caution">
    <text evidence="4">The sequence shown here is derived from an EMBL/GenBank/DDBJ whole genome shotgun (WGS) entry which is preliminary data.</text>
</comment>
<dbReference type="GO" id="GO:0030133">
    <property type="term" value="C:transport vesicle"/>
    <property type="evidence" value="ECO:0007669"/>
    <property type="project" value="TreeGrafter"/>
</dbReference>
<dbReference type="Pfam" id="PF00023">
    <property type="entry name" value="Ank"/>
    <property type="match status" value="3"/>
</dbReference>
<dbReference type="PROSITE" id="PS51205">
    <property type="entry name" value="VPS9"/>
    <property type="match status" value="1"/>
</dbReference>
<gene>
    <name evidence="4" type="ORF">GBAR_LOCUS21677</name>
</gene>
<dbReference type="EMBL" id="CASHTH010003016">
    <property type="protein sequence ID" value="CAI8038928.1"/>
    <property type="molecule type" value="Genomic_DNA"/>
</dbReference>
<dbReference type="InterPro" id="IPR003123">
    <property type="entry name" value="VPS9"/>
</dbReference>
<feature type="repeat" description="ANK" evidence="1">
    <location>
        <begin position="526"/>
        <end position="547"/>
    </location>
</feature>
<feature type="repeat" description="ANK" evidence="1">
    <location>
        <begin position="493"/>
        <end position="525"/>
    </location>
</feature>
<organism evidence="4 5">
    <name type="scientific">Geodia barretti</name>
    <name type="common">Barrett's horny sponge</name>
    <dbReference type="NCBI Taxonomy" id="519541"/>
    <lineage>
        <taxon>Eukaryota</taxon>
        <taxon>Metazoa</taxon>
        <taxon>Porifera</taxon>
        <taxon>Demospongiae</taxon>
        <taxon>Heteroscleromorpha</taxon>
        <taxon>Tetractinellida</taxon>
        <taxon>Astrophorina</taxon>
        <taxon>Geodiidae</taxon>
        <taxon>Geodia</taxon>
    </lineage>
</organism>
<dbReference type="GO" id="GO:0005770">
    <property type="term" value="C:late endosome"/>
    <property type="evidence" value="ECO:0007669"/>
    <property type="project" value="TreeGrafter"/>
</dbReference>
<dbReference type="PRINTS" id="PR01415">
    <property type="entry name" value="ANKYRIN"/>
</dbReference>
<dbReference type="InterPro" id="IPR037191">
    <property type="entry name" value="VPS9_dom_sf"/>
</dbReference>
<feature type="repeat" description="ANK" evidence="1">
    <location>
        <begin position="715"/>
        <end position="747"/>
    </location>
</feature>
<dbReference type="SUPFAM" id="SSF109993">
    <property type="entry name" value="VPS9 domain"/>
    <property type="match status" value="1"/>
</dbReference>
<evidence type="ECO:0000313" key="5">
    <source>
        <dbReference type="Proteomes" id="UP001174909"/>
    </source>
</evidence>
<dbReference type="Pfam" id="PF12796">
    <property type="entry name" value="Ank_2"/>
    <property type="match status" value="2"/>
</dbReference>
<dbReference type="SMART" id="SM00248">
    <property type="entry name" value="ANK"/>
    <property type="match status" value="8"/>
</dbReference>
<dbReference type="Pfam" id="PF02204">
    <property type="entry name" value="VPS9"/>
    <property type="match status" value="1"/>
</dbReference>
<feature type="compositionally biased region" description="Polar residues" evidence="2">
    <location>
        <begin position="907"/>
        <end position="1044"/>
    </location>
</feature>
<evidence type="ECO:0000256" key="2">
    <source>
        <dbReference type="SAM" id="MobiDB-lite"/>
    </source>
</evidence>
<accession>A0AA35T0V1</accession>
<keyword evidence="5" id="KW-1185">Reference proteome</keyword>
<dbReference type="PANTHER" id="PTHR24170">
    <property type="entry name" value="ANKYRIN REPEAT DOMAIN-CONTAINING PROTEIN 27"/>
    <property type="match status" value="1"/>
</dbReference>
<dbReference type="GO" id="GO:0097422">
    <property type="term" value="C:tubular endosome"/>
    <property type="evidence" value="ECO:0007669"/>
    <property type="project" value="TreeGrafter"/>
</dbReference>
<dbReference type="InterPro" id="IPR002110">
    <property type="entry name" value="Ankyrin_rpt"/>
</dbReference>
<keyword evidence="1" id="KW-0040">ANK repeat</keyword>
<feature type="repeat" description="ANK" evidence="1">
    <location>
        <begin position="781"/>
        <end position="813"/>
    </location>
</feature>
<dbReference type="Gene3D" id="1.25.40.20">
    <property type="entry name" value="Ankyrin repeat-containing domain"/>
    <property type="match status" value="3"/>
</dbReference>
<feature type="repeat" description="ANK" evidence="1">
    <location>
        <begin position="561"/>
        <end position="593"/>
    </location>
</feature>
<protein>
    <submittedName>
        <fullName evidence="4">Ankyrin repeat domain-containing protein 27</fullName>
    </submittedName>
</protein>
<dbReference type="Proteomes" id="UP001174909">
    <property type="component" value="Unassembled WGS sequence"/>
</dbReference>
<dbReference type="PROSITE" id="PS50297">
    <property type="entry name" value="ANK_REP_REGION"/>
    <property type="match status" value="8"/>
</dbReference>
<dbReference type="GO" id="GO:0005085">
    <property type="term" value="F:guanyl-nucleotide exchange factor activity"/>
    <property type="evidence" value="ECO:0007669"/>
    <property type="project" value="TreeGrafter"/>
</dbReference>
<sequence>MARYDEDLHENPFFNTLVTKYNIMFSEAAEKKWMIFVPRADTVPRLKLNKNDFENHIFRQMAGDSPATLVSCNGKVCAISGDIMTTEQGYKEQRSVRILFEECFYNSRDESYQVFCLEQPLEGTLTDDAGAVVRMESLEDCCNYLWRDPVNDRVKKSVDSLLGFFKMERGGSLRTSMDAASAVYTRAIQEVLKIRRYQSMSQRNFCKLAVETYVMAGLHKKIFKEICFLVAHRDSTLNKISRNLTDIPPEHLGIKAQFRLSLPQAKKVLCQLNQLPSPLEKMNCLKQCVSVFTKMPLEGHFDALTADELLPILVYLVIISDIPNWHGNMAYINNFHFSRIGVEEFAYNVTSFEAAVEYISAESSQLASTDWSAMFTAVPRHYPSSNMATEKDSPVSHFFKAVSEGDVERVSTLLKQSEEEARAAKDQLCHPLCNCQHCTALEDRQMDDSHRVTVFSRDVDGRTALHIAARIGSTELVSLLVENGALVTATDHHGATPLHLACQKGHQKTVLLLLGEDSPVNAADIRGNTCLHFACSNGHKECVKALIFHKDHCDINAANGQGDTPLHNAARWGYANIVSLLLEHKASTTIQNSRTETPAQCAQSRKVQDLLFQARRKSDGELVRSVSMKMKRIQPRRKADSLSDTTERHLKKLFRAISDDDANFVRYLFGWSEEEEVDGHSGQLCHPLCVCEECTRLRKTTALGSNLTVNTSDGSGVTPVHRAAQLGRRRIMVLLVSHGATMNCKTADLLTPLHLACQYNHKDVVLLLIESGADVNPRDSQGHTPLHFASQNGHMESTTLLLIHGADVDVANNRGDTPLHSAAKWNRPLIVHNLLLYGAQHAALNYCNQTPIQLTNDEDVQLHIVNAASGVIDVGSYRRHTLSSSSSAGVGRAVDWTELGSGVTSTELRSGVTNTELGSGVTSTELGSGVTSTELGSGVTSTELGSGVTSTEPRSGVTNTELGSGVTSTELRSGVTSTELRSGVTSTELGSGVTSTELRSGVTSTELRSGVTSTELGSGVTSTELGSGVTSTELRRSQPSSASGELSPPPSDGSHGDKADQQNTHTTNTHEAVDPIERPRSAGSLQTDNQDPPLITVTTTIPSSNPTHPTSSPPVSPSPCIPSSPPLSSSPPSIPSPLHLTPSHLPPPDGATSTETGSENDFVFV</sequence>
<feature type="compositionally biased region" description="Basic and acidic residues" evidence="2">
    <location>
        <begin position="1071"/>
        <end position="1080"/>
    </location>
</feature>
<evidence type="ECO:0000256" key="1">
    <source>
        <dbReference type="PROSITE-ProRule" id="PRU00023"/>
    </source>
</evidence>
<feature type="domain" description="VPS9" evidence="3">
    <location>
        <begin position="231"/>
        <end position="368"/>
    </location>
</feature>
<feature type="repeat" description="ANK" evidence="1">
    <location>
        <begin position="460"/>
        <end position="492"/>
    </location>
</feature>
<dbReference type="GO" id="GO:0005886">
    <property type="term" value="C:plasma membrane"/>
    <property type="evidence" value="ECO:0007669"/>
    <property type="project" value="TreeGrafter"/>
</dbReference>
<evidence type="ECO:0000313" key="4">
    <source>
        <dbReference type="EMBL" id="CAI8038928.1"/>
    </source>
</evidence>
<feature type="region of interest" description="Disordered" evidence="2">
    <location>
        <begin position="907"/>
        <end position="1165"/>
    </location>
</feature>
<dbReference type="InterPro" id="IPR051248">
    <property type="entry name" value="UPF0507/Ank_repeat_27"/>
</dbReference>
<reference evidence="4" key="1">
    <citation type="submission" date="2023-03" db="EMBL/GenBank/DDBJ databases">
        <authorList>
            <person name="Steffen K."/>
            <person name="Cardenas P."/>
        </authorList>
    </citation>
    <scope>NUCLEOTIDE SEQUENCE</scope>
</reference>
<feature type="compositionally biased region" description="Low complexity" evidence="2">
    <location>
        <begin position="1098"/>
        <end position="1110"/>
    </location>
</feature>
<dbReference type="PANTHER" id="PTHR24170:SF2">
    <property type="entry name" value="ANKYRIN REPEAT DOMAIN-CONTAINING PROTEIN 27"/>
    <property type="match status" value="1"/>
</dbReference>
<dbReference type="InterPro" id="IPR036770">
    <property type="entry name" value="Ankyrin_rpt-contain_sf"/>
</dbReference>
<feature type="compositionally biased region" description="Polar residues" evidence="2">
    <location>
        <begin position="1061"/>
        <end position="1070"/>
    </location>
</feature>
<feature type="compositionally biased region" description="Pro residues" evidence="2">
    <location>
        <begin position="1111"/>
        <end position="1135"/>
    </location>
</feature>
<evidence type="ECO:0000259" key="3">
    <source>
        <dbReference type="PROSITE" id="PS51205"/>
    </source>
</evidence>
<dbReference type="GO" id="GO:0045022">
    <property type="term" value="P:early endosome to late endosome transport"/>
    <property type="evidence" value="ECO:0007669"/>
    <property type="project" value="TreeGrafter"/>
</dbReference>
<feature type="repeat" description="ANK" evidence="1">
    <location>
        <begin position="748"/>
        <end position="780"/>
    </location>
</feature>
<proteinExistence type="predicted"/>
<dbReference type="AlphaFoldDB" id="A0AA35T0V1"/>
<dbReference type="SMART" id="SM00167">
    <property type="entry name" value="VPS9"/>
    <property type="match status" value="1"/>
</dbReference>
<dbReference type="GO" id="GO:0000149">
    <property type="term" value="F:SNARE binding"/>
    <property type="evidence" value="ECO:0007669"/>
    <property type="project" value="TreeGrafter"/>
</dbReference>